<comment type="caution">
    <text evidence="2">The sequence shown here is derived from an EMBL/GenBank/DDBJ whole genome shotgun (WGS) entry which is preliminary data.</text>
</comment>
<evidence type="ECO:0000313" key="3">
    <source>
        <dbReference type="Proteomes" id="UP000475214"/>
    </source>
</evidence>
<keyword evidence="3" id="KW-1185">Reference proteome</keyword>
<evidence type="ECO:0000313" key="2">
    <source>
        <dbReference type="EMBL" id="NED99312.1"/>
    </source>
</evidence>
<dbReference type="Proteomes" id="UP000475214">
    <property type="component" value="Unassembled WGS sequence"/>
</dbReference>
<sequence length="74" mass="8015">MGVQKAVYVREEDVQLWRRAEAYAKARRLSMSALVMTALEQFLADAGDTPVPRPRGGADGAPEAGQSEAQRDAP</sequence>
<dbReference type="EMBL" id="JAAGOA010000002">
    <property type="protein sequence ID" value="NED99312.1"/>
    <property type="molecule type" value="Genomic_DNA"/>
</dbReference>
<reference evidence="2 3" key="1">
    <citation type="submission" date="2020-02" db="EMBL/GenBank/DDBJ databases">
        <authorList>
            <person name="Li X.-J."/>
            <person name="Han X.-M."/>
        </authorList>
    </citation>
    <scope>NUCLEOTIDE SEQUENCE [LARGE SCALE GENOMIC DNA]</scope>
    <source>
        <strain evidence="2 3">CCTCC AB 2017055</strain>
    </source>
</reference>
<evidence type="ECO:0000256" key="1">
    <source>
        <dbReference type="SAM" id="MobiDB-lite"/>
    </source>
</evidence>
<proteinExistence type="predicted"/>
<accession>A0A6L9S2N9</accession>
<gene>
    <name evidence="2" type="ORF">G1H10_03950</name>
</gene>
<name>A0A6L9S2N9_9ACTN</name>
<feature type="region of interest" description="Disordered" evidence="1">
    <location>
        <begin position="46"/>
        <end position="74"/>
    </location>
</feature>
<dbReference type="RefSeq" id="WP_163732922.1">
    <property type="nucleotide sequence ID" value="NZ_JAAGOA010000002.1"/>
</dbReference>
<organism evidence="2 3">
    <name type="scientific">Phytoactinopolyspora halotolerans</name>
    <dbReference type="NCBI Taxonomy" id="1981512"/>
    <lineage>
        <taxon>Bacteria</taxon>
        <taxon>Bacillati</taxon>
        <taxon>Actinomycetota</taxon>
        <taxon>Actinomycetes</taxon>
        <taxon>Jiangellales</taxon>
        <taxon>Jiangellaceae</taxon>
        <taxon>Phytoactinopolyspora</taxon>
    </lineage>
</organism>
<protein>
    <submittedName>
        <fullName evidence="2">Uncharacterized protein</fullName>
    </submittedName>
</protein>
<dbReference type="AlphaFoldDB" id="A0A6L9S2N9"/>